<dbReference type="PROSITE" id="PS51257">
    <property type="entry name" value="PROKAR_LIPOPROTEIN"/>
    <property type="match status" value="1"/>
</dbReference>
<gene>
    <name evidence="2" type="ORF">FHS27_005865</name>
</gene>
<organism evidence="2 3">
    <name type="scientific">Aporhodopirellula rubra</name>
    <dbReference type="NCBI Taxonomy" id="980271"/>
    <lineage>
        <taxon>Bacteria</taxon>
        <taxon>Pseudomonadati</taxon>
        <taxon>Planctomycetota</taxon>
        <taxon>Planctomycetia</taxon>
        <taxon>Pirellulales</taxon>
        <taxon>Pirellulaceae</taxon>
        <taxon>Aporhodopirellula</taxon>
    </lineage>
</organism>
<feature type="compositionally biased region" description="Polar residues" evidence="1">
    <location>
        <begin position="304"/>
        <end position="320"/>
    </location>
</feature>
<dbReference type="AlphaFoldDB" id="A0A7W5E5C5"/>
<evidence type="ECO:0000313" key="3">
    <source>
        <dbReference type="Proteomes" id="UP000536179"/>
    </source>
</evidence>
<evidence type="ECO:0000256" key="1">
    <source>
        <dbReference type="SAM" id="MobiDB-lite"/>
    </source>
</evidence>
<evidence type="ECO:0000313" key="2">
    <source>
        <dbReference type="EMBL" id="MBB3210019.1"/>
    </source>
</evidence>
<keyword evidence="3" id="KW-1185">Reference proteome</keyword>
<dbReference type="EMBL" id="JACHXU010000030">
    <property type="protein sequence ID" value="MBB3210019.1"/>
    <property type="molecule type" value="Genomic_DNA"/>
</dbReference>
<comment type="caution">
    <text evidence="2">The sequence shown here is derived from an EMBL/GenBank/DDBJ whole genome shotgun (WGS) entry which is preliminary data.</text>
</comment>
<feature type="region of interest" description="Disordered" evidence="1">
    <location>
        <begin position="177"/>
        <end position="200"/>
    </location>
</feature>
<reference evidence="2 3" key="1">
    <citation type="submission" date="2020-08" db="EMBL/GenBank/DDBJ databases">
        <title>Genomic Encyclopedia of Type Strains, Phase III (KMG-III): the genomes of soil and plant-associated and newly described type strains.</title>
        <authorList>
            <person name="Whitman W."/>
        </authorList>
    </citation>
    <scope>NUCLEOTIDE SEQUENCE [LARGE SCALE GENOMIC DNA]</scope>
    <source>
        <strain evidence="2 3">CECT 8075</strain>
    </source>
</reference>
<feature type="region of interest" description="Disordered" evidence="1">
    <location>
        <begin position="659"/>
        <end position="692"/>
    </location>
</feature>
<dbReference type="Proteomes" id="UP000536179">
    <property type="component" value="Unassembled WGS sequence"/>
</dbReference>
<name>A0A7W5E5C5_9BACT</name>
<feature type="compositionally biased region" description="Basic and acidic residues" evidence="1">
    <location>
        <begin position="674"/>
        <end position="692"/>
    </location>
</feature>
<protein>
    <submittedName>
        <fullName evidence="2">Tetratricopeptide (TPR) repeat protein</fullName>
    </submittedName>
</protein>
<dbReference type="RefSeq" id="WP_184309056.1">
    <property type="nucleotide sequence ID" value="NZ_JACHXU010000030.1"/>
</dbReference>
<sequence>MKLTIRPRLCFDDSERESITNAGSSGAALGCWLPSGDVDTQIDFMIRCRGDQDESIAFYRVPSAAHDGTEKRANEQGLLALPLGVFKIPSVPATVPVHEVLAQRPGTNNTRSFATSQCWIASQSRLEPACPPQWLAEALPSDDAAVCAWLPRIGLFVLEPSDRVTLDQCVCPPSPPVTFDKQSDDRCAEWTAPPTPPALPHRLAGLRLLDPLTAEDVLGPSGLGAAGADIGRDTEGLGDQPDTPAGTKDEKSGRRQSSTSGPRNWKSWMLRKLDKLAGPKDTQSKDSQAKDNQKGTPASPLGTHDTSQHGSNARNRRTSGAGSISASLFRYLSRSVAQERENQLEKLLRMSRMDPDRALRFAIPLAGADAFRGLAVPGARLMSRLPNFSLSGLHGGGGPADVWDIDPQVRSRLVAAYHEMANRESAAGRHRRAAYIHANLLGNYAAAASVLEAGGYFQEAAALYREKLNRPAEAAKCLMAAGLFEQAAEIYAKIQDHVNECDAWRRAGDEARATRALEHAVTKLVSSRQIVDAAEMIDDLLDDRARAIELLFDQWPNGHDVRRCLVKAFTWWGEANEHAIAADRLRTVVETTSDRDRLRLVELTHHLARRYPDRHLQRTAEDRCRVAVSQILVTPTLSGDADRALTMLRTLDSSSPLLGSDATRFASRHRRREHERVKSEHPASRSSSRELDRLRSITLPKGNYITAQMVNDELFVMRHQGTDVWVSRLADPGKISGTQENLPFHRINGVSENLNELCPVDLIVSGTQIYVRFPHEQTMMPSLRLESQTLADAWTIHWRWPGGLQSSDVAVAASDDTFANLETNDGETILTQWSNHSMALRTYSLTSLIESVHDINIDEIGFDLASQEFQIRDDTSICPAYSHPTRSTSHLAFLDQSLVVAAGSTLIVDALSSSAFVAAVGHPITAICVSPRSTRRRIAVAHEGGLNVYWWELGELHCQIIETERSFQHVMWMRGGRLFAVSGAQLSRYQIGRQTVVKSGKITLWSGPTLGLLALSPSVCGVASRTGSIERF</sequence>
<feature type="region of interest" description="Disordered" evidence="1">
    <location>
        <begin position="223"/>
        <end position="320"/>
    </location>
</feature>
<accession>A0A7W5E5C5</accession>
<proteinExistence type="predicted"/>
<feature type="compositionally biased region" description="Basic and acidic residues" evidence="1">
    <location>
        <begin position="271"/>
        <end position="293"/>
    </location>
</feature>